<sequence>MKYMMTNRAMTMHLEEGFEMLMGYDVVFFGEEHDSRIAHEAELIMLTELAKRDSNLVLALEMFERDVQGFLDSYLQGTIPEDRFLDLARPWQNYERDYRPLVELAKTRGLPVIAANVPRRAAAAVAAANAVSPEVAGEDGRYFPSEFHFDSEEYHDRFVAQVEGMPHSLPMKGFDVEALFKAQVLKDAVMAASLEPFLGRRIFFCCGRFHSDFHLGIPYQLARNHPELKIAVVVCAESLMELPMQDCSRIADFIWIDE</sequence>
<dbReference type="InParanoid" id="A0LH18"/>
<evidence type="ECO:0000313" key="2">
    <source>
        <dbReference type="EMBL" id="ABK16720.1"/>
    </source>
</evidence>
<accession>A0LH18</accession>
<dbReference type="OrthoDB" id="9795827at2"/>
<dbReference type="CDD" id="cd14727">
    <property type="entry name" value="ChanN-like"/>
    <property type="match status" value="1"/>
</dbReference>
<protein>
    <recommendedName>
        <fullName evidence="1">Haem-binding uptake Tiki superfamily ChaN domain-containing protein</fullName>
    </recommendedName>
</protein>
<feature type="domain" description="Haem-binding uptake Tiki superfamily ChaN" evidence="1">
    <location>
        <begin position="19"/>
        <end position="221"/>
    </location>
</feature>
<dbReference type="Pfam" id="PF04187">
    <property type="entry name" value="Cofac_haem_bdg"/>
    <property type="match status" value="1"/>
</dbReference>
<proteinExistence type="predicted"/>
<evidence type="ECO:0000259" key="1">
    <source>
        <dbReference type="Pfam" id="PF04187"/>
    </source>
</evidence>
<dbReference type="RefSeq" id="WP_011697891.1">
    <property type="nucleotide sequence ID" value="NC_008554.1"/>
</dbReference>
<dbReference type="InterPro" id="IPR007314">
    <property type="entry name" value="Cofac_haem-bd_dom"/>
</dbReference>
<organism evidence="2 3">
    <name type="scientific">Syntrophobacter fumaroxidans (strain DSM 10017 / MPOB)</name>
    <dbReference type="NCBI Taxonomy" id="335543"/>
    <lineage>
        <taxon>Bacteria</taxon>
        <taxon>Pseudomonadati</taxon>
        <taxon>Thermodesulfobacteriota</taxon>
        <taxon>Syntrophobacteria</taxon>
        <taxon>Syntrophobacterales</taxon>
        <taxon>Syntrophobacteraceae</taxon>
        <taxon>Syntrophobacter</taxon>
    </lineage>
</organism>
<dbReference type="SUPFAM" id="SSF159501">
    <property type="entry name" value="EreA/ChaN-like"/>
    <property type="match status" value="1"/>
</dbReference>
<dbReference type="eggNOG" id="COG3016">
    <property type="taxonomic scope" value="Bacteria"/>
</dbReference>
<dbReference type="KEGG" id="sfu:Sfum_1026"/>
<dbReference type="STRING" id="335543.Sfum_1026"/>
<dbReference type="Proteomes" id="UP000001784">
    <property type="component" value="Chromosome"/>
</dbReference>
<dbReference type="Gene3D" id="3.40.50.11550">
    <property type="match status" value="1"/>
</dbReference>
<evidence type="ECO:0000313" key="3">
    <source>
        <dbReference type="Proteomes" id="UP000001784"/>
    </source>
</evidence>
<dbReference type="HOGENOM" id="CLU_035488_0_0_7"/>
<reference evidence="2 3" key="1">
    <citation type="submission" date="2006-10" db="EMBL/GenBank/DDBJ databases">
        <title>Complete sequence of Syntrophobacter fumaroxidans MPOB.</title>
        <authorList>
            <consortium name="US DOE Joint Genome Institute"/>
            <person name="Copeland A."/>
            <person name="Lucas S."/>
            <person name="Lapidus A."/>
            <person name="Barry K."/>
            <person name="Detter J.C."/>
            <person name="Glavina del Rio T."/>
            <person name="Hammon N."/>
            <person name="Israni S."/>
            <person name="Pitluck S."/>
            <person name="Goltsman E.G."/>
            <person name="Martinez M."/>
            <person name="Schmutz J."/>
            <person name="Larimer F."/>
            <person name="Land M."/>
            <person name="Hauser L."/>
            <person name="Kyrpides N."/>
            <person name="Kim E."/>
            <person name="Boone D.R."/>
            <person name="Brockman F."/>
            <person name="Culley D."/>
            <person name="Ferry J."/>
            <person name="Gunsalus R."/>
            <person name="McInerney M.J."/>
            <person name="Morrison M."/>
            <person name="Plugge C."/>
            <person name="Rohlin L."/>
            <person name="Scholten J."/>
            <person name="Sieber J."/>
            <person name="Stams A.J.M."/>
            <person name="Worm P."/>
            <person name="Henstra A.M."/>
            <person name="Richardson P."/>
        </authorList>
    </citation>
    <scope>NUCLEOTIDE SEQUENCE [LARGE SCALE GENOMIC DNA]</scope>
    <source>
        <strain evidence="3">DSM 10017 / MPOB</strain>
    </source>
</reference>
<dbReference type="AlphaFoldDB" id="A0LH18"/>
<name>A0LH18_SYNFM</name>
<keyword evidence="3" id="KW-1185">Reference proteome</keyword>
<gene>
    <name evidence="2" type="ordered locus">Sfum_1026</name>
</gene>
<dbReference type="EMBL" id="CP000478">
    <property type="protein sequence ID" value="ABK16720.1"/>
    <property type="molecule type" value="Genomic_DNA"/>
</dbReference>